<accession>A0A2K2CW11</accession>
<dbReference type="PANTHER" id="PTHR47074">
    <property type="entry name" value="BNAC02G40300D PROTEIN"/>
    <property type="match status" value="1"/>
</dbReference>
<dbReference type="InterPro" id="IPR052929">
    <property type="entry name" value="RNase_H-like_EbsB-rel"/>
</dbReference>
<dbReference type="OrthoDB" id="694273at2759"/>
<reference evidence="3" key="2">
    <citation type="submission" date="2017-06" db="EMBL/GenBank/DDBJ databases">
        <title>WGS assembly of Brachypodium distachyon.</title>
        <authorList>
            <consortium name="The International Brachypodium Initiative"/>
            <person name="Lucas S."/>
            <person name="Harmon-Smith M."/>
            <person name="Lail K."/>
            <person name="Tice H."/>
            <person name="Grimwood J."/>
            <person name="Bruce D."/>
            <person name="Barry K."/>
            <person name="Shu S."/>
            <person name="Lindquist E."/>
            <person name="Wang M."/>
            <person name="Pitluck S."/>
            <person name="Vogel J.P."/>
            <person name="Garvin D.F."/>
            <person name="Mockler T.C."/>
            <person name="Schmutz J."/>
            <person name="Rokhsar D."/>
            <person name="Bevan M.W."/>
        </authorList>
    </citation>
    <scope>NUCLEOTIDE SEQUENCE</scope>
    <source>
        <strain evidence="3">Bd21</strain>
    </source>
</reference>
<feature type="domain" description="RNase H type-1" evidence="2">
    <location>
        <begin position="154"/>
        <end position="273"/>
    </location>
</feature>
<evidence type="ECO:0000313" key="5">
    <source>
        <dbReference type="Proteomes" id="UP000008810"/>
    </source>
</evidence>
<sequence length="303" mass="32994">MDHSSTCAICGSEPETSFHAVMSCTKARALRFDIRNSWKLPAEKELKFTGPDWVLLILANSSQDTRRNLPLLWWRAWHLRNGIILKGQATVAASVTFLLKFSQETATSFTTEIPDQKGKRPIGVTTPAASTKQAVSSSGSGWTAPGDPFLKLNVDDGFVASSEEASWGAVLRNHLGEALLSAWGRLPYCCSAEETELAACIEGLRISRAARTTENILESDCQMMTNALNQVHRNHSHLAAVVHDAKVLMIEPLSCSVAFVSRGNNSVAHALAMKGKTSRCNRLVLEDVPPDVRPLALGDLMPD</sequence>
<dbReference type="EMBL" id="CM000882">
    <property type="protein sequence ID" value="PNT66214.1"/>
    <property type="molecule type" value="Genomic_DNA"/>
</dbReference>
<dbReference type="CDD" id="cd06222">
    <property type="entry name" value="RNase_H_like"/>
    <property type="match status" value="1"/>
</dbReference>
<dbReference type="InParanoid" id="A0A2K2CW11"/>
<feature type="compositionally biased region" description="Polar residues" evidence="1">
    <location>
        <begin position="127"/>
        <end position="140"/>
    </location>
</feature>
<dbReference type="InterPro" id="IPR002156">
    <property type="entry name" value="RNaseH_domain"/>
</dbReference>
<evidence type="ECO:0000313" key="3">
    <source>
        <dbReference type="EMBL" id="PNT66214.1"/>
    </source>
</evidence>
<dbReference type="GO" id="GO:0004523">
    <property type="term" value="F:RNA-DNA hybrid ribonuclease activity"/>
    <property type="evidence" value="ECO:0007669"/>
    <property type="project" value="InterPro"/>
</dbReference>
<organism evidence="3">
    <name type="scientific">Brachypodium distachyon</name>
    <name type="common">Purple false brome</name>
    <name type="synonym">Trachynia distachya</name>
    <dbReference type="NCBI Taxonomy" id="15368"/>
    <lineage>
        <taxon>Eukaryota</taxon>
        <taxon>Viridiplantae</taxon>
        <taxon>Streptophyta</taxon>
        <taxon>Embryophyta</taxon>
        <taxon>Tracheophyta</taxon>
        <taxon>Spermatophyta</taxon>
        <taxon>Magnoliopsida</taxon>
        <taxon>Liliopsida</taxon>
        <taxon>Poales</taxon>
        <taxon>Poaceae</taxon>
        <taxon>BOP clade</taxon>
        <taxon>Pooideae</taxon>
        <taxon>Stipodae</taxon>
        <taxon>Brachypodieae</taxon>
        <taxon>Brachypodium</taxon>
    </lineage>
</organism>
<keyword evidence="5" id="KW-1185">Reference proteome</keyword>
<dbReference type="AlphaFoldDB" id="A0A2K2CW11"/>
<dbReference type="GO" id="GO:0003676">
    <property type="term" value="F:nucleic acid binding"/>
    <property type="evidence" value="ECO:0007669"/>
    <property type="project" value="InterPro"/>
</dbReference>
<name>A0A2K2CW11_BRADI</name>
<dbReference type="Gramene" id="PNT66214">
    <property type="protein sequence ID" value="PNT66214"/>
    <property type="gene ID" value="BRADI_3g08655v3"/>
</dbReference>
<dbReference type="InterPro" id="IPR044730">
    <property type="entry name" value="RNase_H-like_dom_plant"/>
</dbReference>
<dbReference type="Proteomes" id="UP000008810">
    <property type="component" value="Chromosome 3"/>
</dbReference>
<dbReference type="EnsemblPlants" id="PNT66214">
    <property type="protein sequence ID" value="PNT66214"/>
    <property type="gene ID" value="BRADI_3g08655v3"/>
</dbReference>
<protein>
    <recommendedName>
        <fullName evidence="2">RNase H type-1 domain-containing protein</fullName>
    </recommendedName>
</protein>
<dbReference type="InterPro" id="IPR036397">
    <property type="entry name" value="RNaseH_sf"/>
</dbReference>
<gene>
    <name evidence="3" type="ORF">BRADI_3g08655v3</name>
</gene>
<feature type="region of interest" description="Disordered" evidence="1">
    <location>
        <begin position="113"/>
        <end position="140"/>
    </location>
</feature>
<dbReference type="Pfam" id="PF13456">
    <property type="entry name" value="RVT_3"/>
    <property type="match status" value="1"/>
</dbReference>
<dbReference type="SUPFAM" id="SSF53098">
    <property type="entry name" value="Ribonuclease H-like"/>
    <property type="match status" value="1"/>
</dbReference>
<evidence type="ECO:0000259" key="2">
    <source>
        <dbReference type="Pfam" id="PF13456"/>
    </source>
</evidence>
<dbReference type="PANTHER" id="PTHR47074:SF11">
    <property type="entry name" value="REVERSE TRANSCRIPTASE-LIKE PROTEIN"/>
    <property type="match status" value="1"/>
</dbReference>
<evidence type="ECO:0000313" key="4">
    <source>
        <dbReference type="EnsemblPlants" id="PNT66214"/>
    </source>
</evidence>
<dbReference type="Gene3D" id="3.30.420.10">
    <property type="entry name" value="Ribonuclease H-like superfamily/Ribonuclease H"/>
    <property type="match status" value="1"/>
</dbReference>
<evidence type="ECO:0000256" key="1">
    <source>
        <dbReference type="SAM" id="MobiDB-lite"/>
    </source>
</evidence>
<reference evidence="3 4" key="1">
    <citation type="journal article" date="2010" name="Nature">
        <title>Genome sequencing and analysis of the model grass Brachypodium distachyon.</title>
        <authorList>
            <consortium name="International Brachypodium Initiative"/>
        </authorList>
    </citation>
    <scope>NUCLEOTIDE SEQUENCE [LARGE SCALE GENOMIC DNA]</scope>
    <source>
        <strain evidence="3 4">Bd21</strain>
    </source>
</reference>
<proteinExistence type="predicted"/>
<dbReference type="InterPro" id="IPR012337">
    <property type="entry name" value="RNaseH-like_sf"/>
</dbReference>
<reference evidence="4" key="3">
    <citation type="submission" date="2018-08" db="UniProtKB">
        <authorList>
            <consortium name="EnsemblPlants"/>
        </authorList>
    </citation>
    <scope>IDENTIFICATION</scope>
    <source>
        <strain evidence="4">cv. Bd21</strain>
    </source>
</reference>